<dbReference type="InterPro" id="IPR025233">
    <property type="entry name" value="DUF4176"/>
</dbReference>
<dbReference type="HOGENOM" id="CLU_158514_0_1_9"/>
<gene>
    <name evidence="1" type="ORF">HMPREF0556_10152</name>
</gene>
<keyword evidence="2" id="KW-1185">Reference proteome</keyword>
<evidence type="ECO:0008006" key="3">
    <source>
        <dbReference type="Google" id="ProtNLM"/>
    </source>
</evidence>
<dbReference type="EMBL" id="ACCR02000002">
    <property type="protein sequence ID" value="EFI84953.1"/>
    <property type="molecule type" value="Genomic_DNA"/>
</dbReference>
<proteinExistence type="predicted"/>
<comment type="caution">
    <text evidence="1">The sequence shown here is derived from an EMBL/GenBank/DDBJ whole genome shotgun (WGS) entry which is preliminary data.</text>
</comment>
<name>D7UUM7_LISGR</name>
<protein>
    <recommendedName>
        <fullName evidence="3">DUF4176 domain-containing protein</fullName>
    </recommendedName>
</protein>
<organism evidence="1 2">
    <name type="scientific">Listeria grayi DSM 20601</name>
    <dbReference type="NCBI Taxonomy" id="525367"/>
    <lineage>
        <taxon>Bacteria</taxon>
        <taxon>Bacillati</taxon>
        <taxon>Bacillota</taxon>
        <taxon>Bacilli</taxon>
        <taxon>Bacillales</taxon>
        <taxon>Listeriaceae</taxon>
        <taxon>Listeria</taxon>
    </lineage>
</organism>
<reference evidence="1" key="1">
    <citation type="submission" date="2010-06" db="EMBL/GenBank/DDBJ databases">
        <authorList>
            <person name="Muzny D."/>
            <person name="Qin X."/>
            <person name="Buhay C."/>
            <person name="Dugan-Rocha S."/>
            <person name="Ding Y."/>
            <person name="Chen G."/>
            <person name="Hawes A."/>
            <person name="Holder M."/>
            <person name="Jhangiani S."/>
            <person name="Johnson A."/>
            <person name="Khan Z."/>
            <person name="Li Z."/>
            <person name="Liu W."/>
            <person name="Liu X."/>
            <person name="Perez L."/>
            <person name="Shen H."/>
            <person name="Wang Q."/>
            <person name="Watt J."/>
            <person name="Xi L."/>
            <person name="Xin Y."/>
            <person name="Zhou J."/>
            <person name="Deng J."/>
            <person name="Jiang H."/>
            <person name="Liu Y."/>
            <person name="Qu J."/>
            <person name="Song X.-Z."/>
            <person name="Zhang L."/>
            <person name="Villasana D."/>
            <person name="Johnson A."/>
            <person name="Liu J."/>
            <person name="Liyanage D."/>
            <person name="Lorensuhewa L."/>
            <person name="Robinson T."/>
            <person name="Song A."/>
            <person name="Song B.-B."/>
            <person name="Dinh H."/>
            <person name="Thornton R."/>
            <person name="Coyle M."/>
            <person name="Francisco L."/>
            <person name="Jackson L."/>
            <person name="Javaid M."/>
            <person name="Korchina V."/>
            <person name="Kovar C."/>
            <person name="Mata R."/>
            <person name="Mathew T."/>
            <person name="Ngo R."/>
            <person name="Nguyen L."/>
            <person name="Nguyen N."/>
            <person name="Okwuonu G."/>
            <person name="Ongeri F."/>
            <person name="Pham C."/>
            <person name="Simmons D."/>
            <person name="Wilczek-Boney K."/>
            <person name="Hale W."/>
            <person name="Jakkamsetti A."/>
            <person name="Pham P."/>
            <person name="Ruth R."/>
            <person name="San Lucas F."/>
            <person name="Warren J."/>
            <person name="Zhang J."/>
            <person name="Zhao Z."/>
            <person name="Zhou C."/>
            <person name="Zhu D."/>
            <person name="Lee S."/>
            <person name="Bess C."/>
            <person name="Blankenburg K."/>
            <person name="Forbes L."/>
            <person name="Fu Q."/>
            <person name="Gubbala S."/>
            <person name="Hirani K."/>
            <person name="Jayaseelan J.C."/>
            <person name="Lara F."/>
            <person name="Munidasa M."/>
            <person name="Palculict T."/>
            <person name="Patil S."/>
            <person name="Pu L.-L."/>
            <person name="Saada N."/>
            <person name="Tang L."/>
            <person name="Weissenberger G."/>
            <person name="Zhu Y."/>
            <person name="Hemphill L."/>
            <person name="Shang Y."/>
            <person name="Youmans B."/>
            <person name="Ayvaz T."/>
            <person name="Ross M."/>
            <person name="Santibanez J."/>
            <person name="Aqrawi P."/>
            <person name="Gross S."/>
            <person name="Joshi V."/>
            <person name="Fowler G."/>
            <person name="Nazareth L."/>
            <person name="Reid J."/>
            <person name="Worley K."/>
            <person name="Petrosino J."/>
            <person name="Highlander S."/>
            <person name="Gibbs R."/>
        </authorList>
    </citation>
    <scope>NUCLEOTIDE SEQUENCE [LARGE SCALE GENOMIC DNA]</scope>
    <source>
        <strain evidence="1">DSM 20601</strain>
    </source>
</reference>
<accession>D7UUM7</accession>
<dbReference type="eggNOG" id="COG4495">
    <property type="taxonomic scope" value="Bacteria"/>
</dbReference>
<evidence type="ECO:0000313" key="2">
    <source>
        <dbReference type="Proteomes" id="UP000010119"/>
    </source>
</evidence>
<dbReference type="STRING" id="525367.HMPREF0556_10152"/>
<dbReference type="Pfam" id="PF13780">
    <property type="entry name" value="DUF4176"/>
    <property type="match status" value="1"/>
</dbReference>
<dbReference type="RefSeq" id="WP_003756478.1">
    <property type="nucleotide sequence ID" value="NZ_GL538352.1"/>
</dbReference>
<dbReference type="AlphaFoldDB" id="D7UUM7"/>
<evidence type="ECO:0000313" key="1">
    <source>
        <dbReference type="EMBL" id="EFI84953.1"/>
    </source>
</evidence>
<sequence length="105" mass="12241">MLTKDALPIGSIVYLKKSLKKIMITGRLIIDSEKEEQVVFDYSGCEYPKGVVDETILAFNQEDITDVRYRGYSDDDEEELIKRMMEWQEEELGLKQQEEASELEL</sequence>
<dbReference type="Proteomes" id="UP000010119">
    <property type="component" value="Unassembled WGS sequence"/>
</dbReference>